<sequence length="79" mass="9030">MIKKTYHAFTKEAINSRTPTWAKNMFRITFILTSAITIFIAGTNLFSEEIKYECMLGLKALDAVIYGLSKMFGVEIKEE</sequence>
<proteinExistence type="predicted"/>
<evidence type="ECO:0008006" key="4">
    <source>
        <dbReference type="Google" id="ProtNLM"/>
    </source>
</evidence>
<evidence type="ECO:0000313" key="3">
    <source>
        <dbReference type="Proteomes" id="UP001464555"/>
    </source>
</evidence>
<gene>
    <name evidence="2" type="ORF">AAEO56_04545</name>
</gene>
<evidence type="ECO:0000313" key="2">
    <source>
        <dbReference type="EMBL" id="MEL1243521.1"/>
    </source>
</evidence>
<dbReference type="Proteomes" id="UP001464555">
    <property type="component" value="Unassembled WGS sequence"/>
</dbReference>
<keyword evidence="1" id="KW-1133">Transmembrane helix</keyword>
<feature type="transmembrane region" description="Helical" evidence="1">
    <location>
        <begin position="25"/>
        <end position="46"/>
    </location>
</feature>
<reference evidence="2 3" key="1">
    <citation type="submission" date="2024-04" db="EMBL/GenBank/DDBJ databases">
        <title>Flavobacterium sp. DGU11 16S ribosomal RNA gene Genome sequencing and assembly.</title>
        <authorList>
            <person name="Park S."/>
        </authorList>
    </citation>
    <scope>NUCLEOTIDE SEQUENCE [LARGE SCALE GENOMIC DNA]</scope>
    <source>
        <strain evidence="2 3">DGU11</strain>
    </source>
</reference>
<dbReference type="EMBL" id="JBBYHR010000002">
    <property type="protein sequence ID" value="MEL1243521.1"/>
    <property type="molecule type" value="Genomic_DNA"/>
</dbReference>
<dbReference type="RefSeq" id="WP_341695837.1">
    <property type="nucleotide sequence ID" value="NZ_JBBYHR010000002.1"/>
</dbReference>
<keyword evidence="1" id="KW-0472">Membrane</keyword>
<keyword evidence="3" id="KW-1185">Reference proteome</keyword>
<keyword evidence="1" id="KW-0812">Transmembrane</keyword>
<evidence type="ECO:0000256" key="1">
    <source>
        <dbReference type="SAM" id="Phobius"/>
    </source>
</evidence>
<organism evidence="2 3">
    <name type="scientific">Flavobacterium arundinis</name>
    <dbReference type="NCBI Taxonomy" id="3139143"/>
    <lineage>
        <taxon>Bacteria</taxon>
        <taxon>Pseudomonadati</taxon>
        <taxon>Bacteroidota</taxon>
        <taxon>Flavobacteriia</taxon>
        <taxon>Flavobacteriales</taxon>
        <taxon>Flavobacteriaceae</taxon>
        <taxon>Flavobacterium</taxon>
    </lineage>
</organism>
<protein>
    <recommendedName>
        <fullName evidence="4">TMhelix containing protein</fullName>
    </recommendedName>
</protein>
<accession>A0ABU9HU57</accession>
<name>A0ABU9HU57_9FLAO</name>
<comment type="caution">
    <text evidence="2">The sequence shown here is derived from an EMBL/GenBank/DDBJ whole genome shotgun (WGS) entry which is preliminary data.</text>
</comment>